<protein>
    <submittedName>
        <fullName evidence="1">Uncharacterized protein</fullName>
    </submittedName>
</protein>
<accession>A0ABP6YZ79</accession>
<proteinExistence type="predicted"/>
<dbReference type="EMBL" id="BAABCE010000030">
    <property type="protein sequence ID" value="GAA3592776.1"/>
    <property type="molecule type" value="Genomic_DNA"/>
</dbReference>
<keyword evidence="2" id="KW-1185">Reference proteome</keyword>
<evidence type="ECO:0000313" key="1">
    <source>
        <dbReference type="EMBL" id="GAA3592776.1"/>
    </source>
</evidence>
<evidence type="ECO:0000313" key="2">
    <source>
        <dbReference type="Proteomes" id="UP001500707"/>
    </source>
</evidence>
<reference evidence="2" key="1">
    <citation type="journal article" date="2019" name="Int. J. Syst. Evol. Microbiol.">
        <title>The Global Catalogue of Microorganisms (GCM) 10K type strain sequencing project: providing services to taxonomists for standard genome sequencing and annotation.</title>
        <authorList>
            <consortium name="The Broad Institute Genomics Platform"/>
            <consortium name="The Broad Institute Genome Sequencing Center for Infectious Disease"/>
            <person name="Wu L."/>
            <person name="Ma J."/>
        </authorList>
    </citation>
    <scope>NUCLEOTIDE SEQUENCE [LARGE SCALE GENOMIC DNA]</scope>
    <source>
        <strain evidence="2">JCM 17656</strain>
    </source>
</reference>
<comment type="caution">
    <text evidence="1">The sequence shown here is derived from an EMBL/GenBank/DDBJ whole genome shotgun (WGS) entry which is preliminary data.</text>
</comment>
<organism evidence="1 2">
    <name type="scientific">Streptomyces osmaniensis</name>
    <dbReference type="NCBI Taxonomy" id="593134"/>
    <lineage>
        <taxon>Bacteria</taxon>
        <taxon>Bacillati</taxon>
        <taxon>Actinomycetota</taxon>
        <taxon>Actinomycetes</taxon>
        <taxon>Kitasatosporales</taxon>
        <taxon>Streptomycetaceae</taxon>
        <taxon>Streptomyces</taxon>
    </lineage>
</organism>
<dbReference type="Proteomes" id="UP001500707">
    <property type="component" value="Unassembled WGS sequence"/>
</dbReference>
<sequence>MRRRCVTRETRILSETYTHMPFGGVGHIRIFRTEQKAVDSMPHERLTALSAALTQDLDRGAWAPGALERTLAARLLVACAGDGQFTPVRLREILWEGSLALTYAGGGRLAHLLADLHEATAHPVPGADAALAGAARLLERVARDAEHATHPAVI</sequence>
<gene>
    <name evidence="1" type="ORF">GCM10022295_87900</name>
</gene>
<name>A0ABP6YZ79_9ACTN</name>